<dbReference type="EMBL" id="MG920059">
    <property type="protein sequence ID" value="AVJ49090.1"/>
    <property type="molecule type" value="Genomic_DNA"/>
</dbReference>
<protein>
    <submittedName>
        <fullName evidence="1">Uncharacterized protein</fullName>
    </submittedName>
</protein>
<organism evidence="1 2">
    <name type="scientific">Mycobacterium phage Baloo</name>
    <dbReference type="NCBI Taxonomy" id="2099645"/>
    <lineage>
        <taxon>Viruses</taxon>
        <taxon>Duplodnaviria</taxon>
        <taxon>Heunggongvirae</taxon>
        <taxon>Uroviricota</taxon>
        <taxon>Caudoviricetes</taxon>
        <taxon>Bclasvirinae</taxon>
        <taxon>Pipefishvirus</taxon>
        <taxon>Pipefishvirus athena</taxon>
    </lineage>
</organism>
<evidence type="ECO:0000313" key="1">
    <source>
        <dbReference type="EMBL" id="AVJ49090.1"/>
    </source>
</evidence>
<gene>
    <name evidence="1" type="primary">85</name>
    <name evidence="1" type="ORF">PBI_BALOO_85</name>
</gene>
<accession>A0A2P1CCY6</accession>
<reference evidence="1 2" key="1">
    <citation type="submission" date="2018-02" db="EMBL/GenBank/DDBJ databases">
        <authorList>
            <person name="Ng W.L."/>
            <person name="Stoner T.H."/>
            <person name="Russell D.A."/>
            <person name="Garlena R.A."/>
            <person name="Stoner T.H."/>
            <person name="Pope W.H."/>
            <person name="Jacobs-Sera D."/>
            <person name="Hatfull G.F."/>
        </authorList>
    </citation>
    <scope>NUCLEOTIDE SEQUENCE [LARGE SCALE GENOMIC DNA]</scope>
</reference>
<sequence length="110" mass="12368">MSAESDPDQPLTELCADLGWTLLKVLVGTERLGWRSPAGYVDYAHWKNMGIHGRLVMDIIAWTAGVEWVSARKAVGGTSEERLMMFLDANREALFAFEQAERQMRAEVNP</sequence>
<evidence type="ECO:0000313" key="2">
    <source>
        <dbReference type="Proteomes" id="UP000241655"/>
    </source>
</evidence>
<proteinExistence type="predicted"/>
<dbReference type="Proteomes" id="UP000241655">
    <property type="component" value="Segment"/>
</dbReference>
<name>A0A2P1CCY6_9CAUD</name>